<feature type="transmembrane region" description="Helical" evidence="1">
    <location>
        <begin position="92"/>
        <end position="118"/>
    </location>
</feature>
<dbReference type="InterPro" id="IPR046096">
    <property type="entry name" value="DUF6114"/>
</dbReference>
<dbReference type="EMBL" id="BAAAUF010000087">
    <property type="protein sequence ID" value="GAA3075426.1"/>
    <property type="molecule type" value="Genomic_DNA"/>
</dbReference>
<gene>
    <name evidence="2" type="ORF">GCM10010448_67160</name>
</gene>
<accession>A0ABP6M7D7</accession>
<name>A0ABP6M7D7_9ACTN</name>
<sequence>MFLDPFSNRSGPRAIADDIRLRFRAWRGERPFWAGLFTLTAGLPIMYFPYTHLKLQGIALALSTTSGAGSLIIGVLLVVLGVSLWFQPHVHVFMGIATLLLALVSFPVANFGGLFLGLIPGLIGGSLACAWIPPTSTAAPLPAANPVSAAWDGSSKPSH</sequence>
<feature type="transmembrane region" description="Helical" evidence="1">
    <location>
        <begin position="57"/>
        <end position="86"/>
    </location>
</feature>
<proteinExistence type="predicted"/>
<evidence type="ECO:0008006" key="4">
    <source>
        <dbReference type="Google" id="ProtNLM"/>
    </source>
</evidence>
<comment type="caution">
    <text evidence="2">The sequence shown here is derived from an EMBL/GenBank/DDBJ whole genome shotgun (WGS) entry which is preliminary data.</text>
</comment>
<protein>
    <recommendedName>
        <fullName evidence="4">Integral membrane protein</fullName>
    </recommendedName>
</protein>
<keyword evidence="3" id="KW-1185">Reference proteome</keyword>
<evidence type="ECO:0000256" key="1">
    <source>
        <dbReference type="SAM" id="Phobius"/>
    </source>
</evidence>
<organism evidence="2 3">
    <name type="scientific">Streptomyces glomeratus</name>
    <dbReference type="NCBI Taxonomy" id="284452"/>
    <lineage>
        <taxon>Bacteria</taxon>
        <taxon>Bacillati</taxon>
        <taxon>Actinomycetota</taxon>
        <taxon>Actinomycetes</taxon>
        <taxon>Kitasatosporales</taxon>
        <taxon>Streptomycetaceae</taxon>
        <taxon>Streptomyces</taxon>
    </lineage>
</organism>
<dbReference type="Proteomes" id="UP001501532">
    <property type="component" value="Unassembled WGS sequence"/>
</dbReference>
<reference evidence="3" key="1">
    <citation type="journal article" date="2019" name="Int. J. Syst. Evol. Microbiol.">
        <title>The Global Catalogue of Microorganisms (GCM) 10K type strain sequencing project: providing services to taxonomists for standard genome sequencing and annotation.</title>
        <authorList>
            <consortium name="The Broad Institute Genomics Platform"/>
            <consortium name="The Broad Institute Genome Sequencing Center for Infectious Disease"/>
            <person name="Wu L."/>
            <person name="Ma J."/>
        </authorList>
    </citation>
    <scope>NUCLEOTIDE SEQUENCE [LARGE SCALE GENOMIC DNA]</scope>
    <source>
        <strain evidence="3">JCM 9091</strain>
    </source>
</reference>
<evidence type="ECO:0000313" key="3">
    <source>
        <dbReference type="Proteomes" id="UP001501532"/>
    </source>
</evidence>
<keyword evidence="1" id="KW-0812">Transmembrane</keyword>
<keyword evidence="1" id="KW-1133">Transmembrane helix</keyword>
<evidence type="ECO:0000313" key="2">
    <source>
        <dbReference type="EMBL" id="GAA3075426.1"/>
    </source>
</evidence>
<dbReference type="Pfam" id="PF19609">
    <property type="entry name" value="DUF6114"/>
    <property type="match status" value="1"/>
</dbReference>
<keyword evidence="1" id="KW-0472">Membrane</keyword>
<feature type="transmembrane region" description="Helical" evidence="1">
    <location>
        <begin position="32"/>
        <end position="50"/>
    </location>
</feature>